<dbReference type="Proteomes" id="UP000681794">
    <property type="component" value="Chromosome"/>
</dbReference>
<dbReference type="EMBL" id="CP076544">
    <property type="protein sequence ID" value="QWS32307.1"/>
    <property type="molecule type" value="Genomic_DNA"/>
</dbReference>
<name>A0ACD1E071_9MICO</name>
<protein>
    <submittedName>
        <fullName evidence="1">GNAT family N-acetyltransferase</fullName>
    </submittedName>
</protein>
<accession>A0ACD1E071</accession>
<keyword evidence="2" id="KW-1185">Reference proteome</keyword>
<reference evidence="1" key="1">
    <citation type="submission" date="2021-06" db="EMBL/GenBank/DDBJ databases">
        <authorList>
            <person name="Ellington A.J."/>
            <person name="Bryan N.C."/>
            <person name="Christner B.C."/>
            <person name="Reisch C.R."/>
        </authorList>
    </citation>
    <scope>NUCLEOTIDE SEQUENCE</scope>
    <source>
        <strain evidence="1">L6-1</strain>
    </source>
</reference>
<evidence type="ECO:0000313" key="1">
    <source>
        <dbReference type="EMBL" id="QWS32307.1"/>
    </source>
</evidence>
<evidence type="ECO:0000313" key="2">
    <source>
        <dbReference type="Proteomes" id="UP000681794"/>
    </source>
</evidence>
<sequence>MGTAFSIHRTTEDDWPLVRELRIENATDNPISYGATLETTLAMTEDDWRLRARRGQAVDATSLAAVDDTSGRWIGMMSAQSGDTDGTDPVLTGVFVSLAFRGRAHGVADALLGGIVDWADRRGATRLRLYVHEHGTPARRFYARHGFVPTGRTRPVGFTEGTTLEMARPLGQVERGAVRS</sequence>
<gene>
    <name evidence="1" type="ORF">KM842_08225</name>
</gene>
<organism evidence="1 2">
    <name type="scientific">Curtobacterium aetherium</name>
    <dbReference type="NCBI Taxonomy" id="2841594"/>
    <lineage>
        <taxon>Bacteria</taxon>
        <taxon>Bacillati</taxon>
        <taxon>Actinomycetota</taxon>
        <taxon>Actinomycetes</taxon>
        <taxon>Micrococcales</taxon>
        <taxon>Microbacteriaceae</taxon>
        <taxon>Curtobacterium</taxon>
    </lineage>
</organism>
<proteinExistence type="predicted"/>